<feature type="compositionally biased region" description="Basic residues" evidence="2">
    <location>
        <begin position="424"/>
        <end position="434"/>
    </location>
</feature>
<dbReference type="EMBL" id="JAODUP010000017">
    <property type="protein sequence ID" value="KAK2168401.1"/>
    <property type="molecule type" value="Genomic_DNA"/>
</dbReference>
<evidence type="ECO:0000313" key="4">
    <source>
        <dbReference type="Proteomes" id="UP001208570"/>
    </source>
</evidence>
<evidence type="ECO:0000313" key="3">
    <source>
        <dbReference type="EMBL" id="KAK2168401.1"/>
    </source>
</evidence>
<dbReference type="Proteomes" id="UP001208570">
    <property type="component" value="Unassembled WGS sequence"/>
</dbReference>
<feature type="coiled-coil region" evidence="1">
    <location>
        <begin position="11"/>
        <end position="45"/>
    </location>
</feature>
<keyword evidence="4" id="KW-1185">Reference proteome</keyword>
<evidence type="ECO:0000256" key="1">
    <source>
        <dbReference type="SAM" id="Coils"/>
    </source>
</evidence>
<feature type="region of interest" description="Disordered" evidence="2">
    <location>
        <begin position="84"/>
        <end position="104"/>
    </location>
</feature>
<dbReference type="AlphaFoldDB" id="A0AAD9NHF2"/>
<accession>A0AAD9NHF2</accession>
<dbReference type="Pfam" id="PF13838">
    <property type="entry name" value="Clathrin_H_link"/>
    <property type="match status" value="1"/>
</dbReference>
<organism evidence="3 4">
    <name type="scientific">Paralvinella palmiformis</name>
    <dbReference type="NCBI Taxonomy" id="53620"/>
    <lineage>
        <taxon>Eukaryota</taxon>
        <taxon>Metazoa</taxon>
        <taxon>Spiralia</taxon>
        <taxon>Lophotrochozoa</taxon>
        <taxon>Annelida</taxon>
        <taxon>Polychaeta</taxon>
        <taxon>Sedentaria</taxon>
        <taxon>Canalipalpata</taxon>
        <taxon>Terebellida</taxon>
        <taxon>Terebelliformia</taxon>
        <taxon>Alvinellidae</taxon>
        <taxon>Paralvinella</taxon>
    </lineage>
</organism>
<protein>
    <submittedName>
        <fullName evidence="3">Uncharacterized protein</fullName>
    </submittedName>
</protein>
<dbReference type="Gene3D" id="1.25.40.30">
    <property type="match status" value="1"/>
</dbReference>
<dbReference type="SUPFAM" id="SSF48371">
    <property type="entry name" value="ARM repeat"/>
    <property type="match status" value="1"/>
</dbReference>
<gene>
    <name evidence="3" type="ORF">LSH36_17g10036</name>
</gene>
<proteinExistence type="predicted"/>
<dbReference type="PANTHER" id="PTHR10292:SF11">
    <property type="entry name" value="CLATHRIN HEAVY CHAIN LINKER DOMAIN-CONTAINING PROTEIN 1"/>
    <property type="match status" value="1"/>
</dbReference>
<dbReference type="InterPro" id="IPR016024">
    <property type="entry name" value="ARM-type_fold"/>
</dbReference>
<name>A0AAD9NHF2_9ANNE</name>
<feature type="compositionally biased region" description="Basic and acidic residues" evidence="2">
    <location>
        <begin position="446"/>
        <end position="460"/>
    </location>
</feature>
<dbReference type="InterPro" id="IPR012331">
    <property type="entry name" value="Clathrin_H-chain_linker"/>
</dbReference>
<reference evidence="3" key="1">
    <citation type="journal article" date="2023" name="Mol. Biol. Evol.">
        <title>Third-Generation Sequencing Reveals the Adaptive Role of the Epigenome in Three Deep-Sea Polychaetes.</title>
        <authorList>
            <person name="Perez M."/>
            <person name="Aroh O."/>
            <person name="Sun Y."/>
            <person name="Lan Y."/>
            <person name="Juniper S.K."/>
            <person name="Young C.R."/>
            <person name="Angers B."/>
            <person name="Qian P.Y."/>
        </authorList>
    </citation>
    <scope>NUCLEOTIDE SEQUENCE</scope>
    <source>
        <strain evidence="3">P08H-3</strain>
    </source>
</reference>
<feature type="region of interest" description="Disordered" evidence="2">
    <location>
        <begin position="401"/>
        <end position="460"/>
    </location>
</feature>
<sequence>MLAIYTPVDIRDTLKEQLSKKVVLRDQLQEQTAILKQKRHKLKVAVEAAHAYIKIQPPHQTIGEAVVNALTRSGSMALDKGMGDEFVQRTSPSKSFEDDDPAKEKEAEQMLEYIEKFNELLEDKRYEEAATHAANSPKGILRTPETLHRFMELRDQLMPGGRSPYLAFCDWLMATVPAYPNKPSDKMSLECVKCALEENRLDLLTHWLSQDRLTLSKLMGDMILDFCRIRPHLLNQCMALSQKVYTSVQAHTPAMVCMVKQRRLNQALEYAQKMHLSCAECVAVLKAQPSAELALGFHETKVGPTHLLPMGQIAITLIGIKQEKLAVDFIATLYEQGTQDPSNNGTALRSYVFDDELTNIDEWYDIVEACQRQDEPHVSLDILAAATVIMSIRGATHYMEQMERQRAEEEKRRQQEELEQKEAKGKKKKRRRNLHREENEYQNQNKHRDAWDVEETKGPM</sequence>
<dbReference type="PANTHER" id="PTHR10292">
    <property type="entry name" value="CLATHRIN HEAVY CHAIN RELATED"/>
    <property type="match status" value="1"/>
</dbReference>
<keyword evidence="1" id="KW-0175">Coiled coil</keyword>
<evidence type="ECO:0000256" key="2">
    <source>
        <dbReference type="SAM" id="MobiDB-lite"/>
    </source>
</evidence>
<feature type="compositionally biased region" description="Basic and acidic residues" evidence="2">
    <location>
        <begin position="401"/>
        <end position="423"/>
    </location>
</feature>
<comment type="caution">
    <text evidence="3">The sequence shown here is derived from an EMBL/GenBank/DDBJ whole genome shotgun (WGS) entry which is preliminary data.</text>
</comment>